<accession>A0A9D3WFC6</accession>
<dbReference type="Proteomes" id="UP000828251">
    <property type="component" value="Unassembled WGS sequence"/>
</dbReference>
<feature type="transmembrane region" description="Helical" evidence="1">
    <location>
        <begin position="102"/>
        <end position="123"/>
    </location>
</feature>
<organism evidence="2 3">
    <name type="scientific">Gossypium stocksii</name>
    <dbReference type="NCBI Taxonomy" id="47602"/>
    <lineage>
        <taxon>Eukaryota</taxon>
        <taxon>Viridiplantae</taxon>
        <taxon>Streptophyta</taxon>
        <taxon>Embryophyta</taxon>
        <taxon>Tracheophyta</taxon>
        <taxon>Spermatophyta</taxon>
        <taxon>Magnoliopsida</taxon>
        <taxon>eudicotyledons</taxon>
        <taxon>Gunneridae</taxon>
        <taxon>Pentapetalae</taxon>
        <taxon>rosids</taxon>
        <taxon>malvids</taxon>
        <taxon>Malvales</taxon>
        <taxon>Malvaceae</taxon>
        <taxon>Malvoideae</taxon>
        <taxon>Gossypium</taxon>
    </lineage>
</organism>
<sequence length="132" mass="14112">MSYSVSLSSPIHFHTNSRFFFTFPPKLPNKLKTTATTTTVSAIPPLSTATSVTDLSVLDSTTVALIGGGSVAALAAVLSFTDSEHRRHLQVEEVGGGDKEVISVRVVVCYSLLFCCLRSWFVLPLQDYGSGG</sequence>
<keyword evidence="1" id="KW-0812">Transmembrane</keyword>
<feature type="transmembrane region" description="Helical" evidence="1">
    <location>
        <begin position="62"/>
        <end position="81"/>
    </location>
</feature>
<reference evidence="2 3" key="1">
    <citation type="journal article" date="2021" name="Plant Biotechnol. J.">
        <title>Multi-omics assisted identification of the key and species-specific regulatory components of drought-tolerant mechanisms in Gossypium stocksii.</title>
        <authorList>
            <person name="Yu D."/>
            <person name="Ke L."/>
            <person name="Zhang D."/>
            <person name="Wu Y."/>
            <person name="Sun Y."/>
            <person name="Mei J."/>
            <person name="Sun J."/>
            <person name="Sun Y."/>
        </authorList>
    </citation>
    <scope>NUCLEOTIDE SEQUENCE [LARGE SCALE GENOMIC DNA]</scope>
    <source>
        <strain evidence="3">cv. E1</strain>
        <tissue evidence="2">Leaf</tissue>
    </source>
</reference>
<proteinExistence type="predicted"/>
<dbReference type="EMBL" id="JAIQCV010000001">
    <property type="protein sequence ID" value="KAH1128862.1"/>
    <property type="molecule type" value="Genomic_DNA"/>
</dbReference>
<evidence type="ECO:0000313" key="3">
    <source>
        <dbReference type="Proteomes" id="UP000828251"/>
    </source>
</evidence>
<gene>
    <name evidence="2" type="ORF">J1N35_000240</name>
</gene>
<keyword evidence="3" id="KW-1185">Reference proteome</keyword>
<comment type="caution">
    <text evidence="2">The sequence shown here is derived from an EMBL/GenBank/DDBJ whole genome shotgun (WGS) entry which is preliminary data.</text>
</comment>
<evidence type="ECO:0000313" key="2">
    <source>
        <dbReference type="EMBL" id="KAH1128862.1"/>
    </source>
</evidence>
<keyword evidence="1" id="KW-1133">Transmembrane helix</keyword>
<keyword evidence="1" id="KW-0472">Membrane</keyword>
<name>A0A9D3WFC6_9ROSI</name>
<dbReference type="AlphaFoldDB" id="A0A9D3WFC6"/>
<evidence type="ECO:0000256" key="1">
    <source>
        <dbReference type="SAM" id="Phobius"/>
    </source>
</evidence>
<protein>
    <submittedName>
        <fullName evidence="2">Uncharacterized protein</fullName>
    </submittedName>
</protein>